<evidence type="ECO:0000313" key="2">
    <source>
        <dbReference type="Proteomes" id="UP000235672"/>
    </source>
</evidence>
<reference evidence="1 2" key="1">
    <citation type="submission" date="2016-05" db="EMBL/GenBank/DDBJ databases">
        <title>A degradative enzymes factory behind the ericoid mycorrhizal symbiosis.</title>
        <authorList>
            <consortium name="DOE Joint Genome Institute"/>
            <person name="Martino E."/>
            <person name="Morin E."/>
            <person name="Grelet G."/>
            <person name="Kuo A."/>
            <person name="Kohler A."/>
            <person name="Daghino S."/>
            <person name="Barry K."/>
            <person name="Choi C."/>
            <person name="Cichocki N."/>
            <person name="Clum A."/>
            <person name="Copeland A."/>
            <person name="Hainaut M."/>
            <person name="Haridas S."/>
            <person name="Labutti K."/>
            <person name="Lindquist E."/>
            <person name="Lipzen A."/>
            <person name="Khouja H.-R."/>
            <person name="Murat C."/>
            <person name="Ohm R."/>
            <person name="Olson A."/>
            <person name="Spatafora J."/>
            <person name="Veneault-Fourrey C."/>
            <person name="Henrissat B."/>
            <person name="Grigoriev I."/>
            <person name="Martin F."/>
            <person name="Perotto S."/>
        </authorList>
    </citation>
    <scope>NUCLEOTIDE SEQUENCE [LARGE SCALE GENOMIC DNA]</scope>
    <source>
        <strain evidence="1 2">UAMH 7357</strain>
    </source>
</reference>
<dbReference type="EMBL" id="KZ613536">
    <property type="protein sequence ID" value="PMD13078.1"/>
    <property type="molecule type" value="Genomic_DNA"/>
</dbReference>
<dbReference type="Proteomes" id="UP000235672">
    <property type="component" value="Unassembled WGS sequence"/>
</dbReference>
<dbReference type="AlphaFoldDB" id="A0A2J6PGD4"/>
<accession>A0A2J6PGD4</accession>
<name>A0A2J6PGD4_9HELO</name>
<protein>
    <submittedName>
        <fullName evidence="1">Uncharacterized protein</fullName>
    </submittedName>
</protein>
<keyword evidence="2" id="KW-1185">Reference proteome</keyword>
<sequence length="66" mass="7473">MFCMHLIANTQPHYNPLVDPTEYAPCICIIFVLPHQRIALTTSKPSTDSTAIYREPCISDSFTDEN</sequence>
<evidence type="ECO:0000313" key="1">
    <source>
        <dbReference type="EMBL" id="PMD13078.1"/>
    </source>
</evidence>
<proteinExistence type="predicted"/>
<gene>
    <name evidence="1" type="ORF">NA56DRAFT_651998</name>
</gene>
<organism evidence="1 2">
    <name type="scientific">Hyaloscypha hepaticicola</name>
    <dbReference type="NCBI Taxonomy" id="2082293"/>
    <lineage>
        <taxon>Eukaryota</taxon>
        <taxon>Fungi</taxon>
        <taxon>Dikarya</taxon>
        <taxon>Ascomycota</taxon>
        <taxon>Pezizomycotina</taxon>
        <taxon>Leotiomycetes</taxon>
        <taxon>Helotiales</taxon>
        <taxon>Hyaloscyphaceae</taxon>
        <taxon>Hyaloscypha</taxon>
    </lineage>
</organism>